<dbReference type="GO" id="GO:0046100">
    <property type="term" value="P:hypoxanthine metabolic process"/>
    <property type="evidence" value="ECO:0007669"/>
    <property type="project" value="TreeGrafter"/>
</dbReference>
<dbReference type="CDD" id="cd06223">
    <property type="entry name" value="PRTases_typeI"/>
    <property type="match status" value="1"/>
</dbReference>
<dbReference type="GO" id="GO:0004422">
    <property type="term" value="F:hypoxanthine phosphoribosyltransferase activity"/>
    <property type="evidence" value="ECO:0007669"/>
    <property type="project" value="TreeGrafter"/>
</dbReference>
<dbReference type="InterPro" id="IPR000836">
    <property type="entry name" value="PRTase_dom"/>
</dbReference>
<dbReference type="PANTHER" id="PTHR43340">
    <property type="entry name" value="HYPOXANTHINE-GUANINE PHOSPHORIBOSYLTRANSFERASE"/>
    <property type="match status" value="1"/>
</dbReference>
<accession>A0AA85IT91</accession>
<dbReference type="InterPro" id="IPR029057">
    <property type="entry name" value="PRTase-like"/>
</dbReference>
<dbReference type="SUPFAM" id="SSF53271">
    <property type="entry name" value="PRTase-like"/>
    <property type="match status" value="1"/>
</dbReference>
<protein>
    <recommendedName>
        <fullName evidence="1">Phosphoribosyltransferase domain-containing protein</fullName>
    </recommendedName>
</protein>
<proteinExistence type="predicted"/>
<evidence type="ECO:0000313" key="3">
    <source>
        <dbReference type="WBParaSite" id="TREG1_103700.1"/>
    </source>
</evidence>
<dbReference type="GO" id="GO:0006178">
    <property type="term" value="P:guanine salvage"/>
    <property type="evidence" value="ECO:0007669"/>
    <property type="project" value="TreeGrafter"/>
</dbReference>
<reference evidence="3" key="2">
    <citation type="submission" date="2023-11" db="UniProtKB">
        <authorList>
            <consortium name="WormBaseParasite"/>
        </authorList>
    </citation>
    <scope>IDENTIFICATION</scope>
</reference>
<keyword evidence="2" id="KW-1185">Reference proteome</keyword>
<sequence length="250" mass="28716">MNTFTLFQINTKMPSRRYKDDCIIFDDDYPGYFANNYMLPARYEKYIESIIVPHGMVLDRLNKMASDILDAYECMNTRSIHIICILKGGFKFASDLFETLQTFITSRKKDINVYIDFISASTYVNDSVGDGTKLNACTDMAKFRNKNVLIVEDLVDTGTSLTKIEEFVRQYNPLSLHTACLLLKRRPDCAGYIPDYVGFEVPNRFIVGYGIDYNDYFRDIPHVCSVNSQGKIRFAKPTSTVTIIRQPSKQ</sequence>
<dbReference type="PANTHER" id="PTHR43340:SF1">
    <property type="entry name" value="HYPOXANTHINE PHOSPHORIBOSYLTRANSFERASE"/>
    <property type="match status" value="1"/>
</dbReference>
<evidence type="ECO:0000313" key="2">
    <source>
        <dbReference type="Proteomes" id="UP000050795"/>
    </source>
</evidence>
<organism evidence="2 3">
    <name type="scientific">Trichobilharzia regenti</name>
    <name type="common">Nasal bird schistosome</name>
    <dbReference type="NCBI Taxonomy" id="157069"/>
    <lineage>
        <taxon>Eukaryota</taxon>
        <taxon>Metazoa</taxon>
        <taxon>Spiralia</taxon>
        <taxon>Lophotrochozoa</taxon>
        <taxon>Platyhelminthes</taxon>
        <taxon>Trematoda</taxon>
        <taxon>Digenea</taxon>
        <taxon>Strigeidida</taxon>
        <taxon>Schistosomatoidea</taxon>
        <taxon>Schistosomatidae</taxon>
        <taxon>Trichobilharzia</taxon>
    </lineage>
</organism>
<dbReference type="AlphaFoldDB" id="A0AA85IT91"/>
<dbReference type="InterPro" id="IPR050408">
    <property type="entry name" value="HGPRT"/>
</dbReference>
<dbReference type="WBParaSite" id="TREG1_103700.1">
    <property type="protein sequence ID" value="TREG1_103700.1"/>
    <property type="gene ID" value="TREG1_103700"/>
</dbReference>
<dbReference type="GO" id="GO:0000287">
    <property type="term" value="F:magnesium ion binding"/>
    <property type="evidence" value="ECO:0007669"/>
    <property type="project" value="TreeGrafter"/>
</dbReference>
<dbReference type="Gene3D" id="3.40.50.2020">
    <property type="match status" value="1"/>
</dbReference>
<reference evidence="2" key="1">
    <citation type="submission" date="2022-06" db="EMBL/GenBank/DDBJ databases">
        <authorList>
            <person name="Berger JAMES D."/>
            <person name="Berger JAMES D."/>
        </authorList>
    </citation>
    <scope>NUCLEOTIDE SEQUENCE [LARGE SCALE GENOMIC DNA]</scope>
</reference>
<evidence type="ECO:0000259" key="1">
    <source>
        <dbReference type="Pfam" id="PF00156"/>
    </source>
</evidence>
<dbReference type="GO" id="GO:0005829">
    <property type="term" value="C:cytosol"/>
    <property type="evidence" value="ECO:0007669"/>
    <property type="project" value="TreeGrafter"/>
</dbReference>
<feature type="domain" description="Phosphoribosyltransferase" evidence="1">
    <location>
        <begin position="56"/>
        <end position="213"/>
    </location>
</feature>
<dbReference type="GO" id="GO:0032263">
    <property type="term" value="P:GMP salvage"/>
    <property type="evidence" value="ECO:0007669"/>
    <property type="project" value="TreeGrafter"/>
</dbReference>
<dbReference type="GO" id="GO:0032264">
    <property type="term" value="P:IMP salvage"/>
    <property type="evidence" value="ECO:0007669"/>
    <property type="project" value="TreeGrafter"/>
</dbReference>
<dbReference type="Proteomes" id="UP000050795">
    <property type="component" value="Unassembled WGS sequence"/>
</dbReference>
<dbReference type="Pfam" id="PF00156">
    <property type="entry name" value="Pribosyltran"/>
    <property type="match status" value="1"/>
</dbReference>
<name>A0AA85IT91_TRIRE</name>